<dbReference type="PANTHER" id="PTHR31299">
    <property type="entry name" value="ESTERASE, PUTATIVE (AFU_ORTHOLOGUE AFUA_1G05850)-RELATED"/>
    <property type="match status" value="1"/>
</dbReference>
<evidence type="ECO:0000313" key="1">
    <source>
        <dbReference type="EMBL" id="TGD83414.1"/>
    </source>
</evidence>
<dbReference type="SUPFAM" id="SSF159501">
    <property type="entry name" value="EreA/ChaN-like"/>
    <property type="match status" value="1"/>
</dbReference>
<proteinExistence type="predicted"/>
<dbReference type="GO" id="GO:0046677">
    <property type="term" value="P:response to antibiotic"/>
    <property type="evidence" value="ECO:0007669"/>
    <property type="project" value="InterPro"/>
</dbReference>
<dbReference type="PANTHER" id="PTHR31299:SF0">
    <property type="entry name" value="ESTERASE, PUTATIVE (AFU_ORTHOLOGUE AFUA_1G05850)-RELATED"/>
    <property type="match status" value="1"/>
</dbReference>
<dbReference type="PIRSF" id="PIRSF036794">
    <property type="entry name" value="UCP_erythr_ester"/>
    <property type="match status" value="1"/>
</dbReference>
<evidence type="ECO:0000313" key="2">
    <source>
        <dbReference type="Proteomes" id="UP000298284"/>
    </source>
</evidence>
<sequence length="425" mass="47668">MSRLETAQDLDPLLNQLGTARYALLGEASHGTAEFYTWRATLSKRLIQEKGFTMIAVEGDWPDLYELNRYVKGVSTATSARQVLERFDRWPTWLWANQEVADLAEWLRTYNKTQPAARQVGIFGLDVYSLWPSLERIRTDFAEADQVTLSAVEEALACLQSYNRNEEAYGRATLQGATCVTEINNVLAAVRNQMKSLPNNHIGAFNAEQNALIAVNAERYYRTAVRSNAESWNIRDRHMTETINRLMSFHGPEAKIIVWEHNTHVGDARYTDMAQYGEINVGQLVREQHAAEGVFIVGQGTYQGTVIASPYWGGATTVMQVPAARTDSWEAALHQKEPRNKLILLQPWRTEAALTNKRGHRAIGVVYNPSQEAGNYVQSDLPNRYDAFLFTDQTQALHPLNTTGGRTAASAPGSVMAQLQRAANY</sequence>
<accession>A0A4Z0MUT8</accession>
<dbReference type="OrthoDB" id="9810066at2"/>
<dbReference type="CDD" id="cd14728">
    <property type="entry name" value="Ere-like"/>
    <property type="match status" value="1"/>
</dbReference>
<protein>
    <submittedName>
        <fullName evidence="1">Erythromycin esterase family protein</fullName>
    </submittedName>
</protein>
<dbReference type="Proteomes" id="UP000298284">
    <property type="component" value="Unassembled WGS sequence"/>
</dbReference>
<dbReference type="Gene3D" id="3.40.1660.10">
    <property type="entry name" value="EreA-like (biosynthetic domain)"/>
    <property type="match status" value="1"/>
</dbReference>
<dbReference type="Pfam" id="PF05139">
    <property type="entry name" value="Erythro_esteras"/>
    <property type="match status" value="1"/>
</dbReference>
<dbReference type="Gene3D" id="3.30.1870.10">
    <property type="entry name" value="EreA-like, domain 2"/>
    <property type="match status" value="1"/>
</dbReference>
<reference evidence="1 2" key="1">
    <citation type="submission" date="2019-04" db="EMBL/GenBank/DDBJ databases">
        <authorList>
            <person name="Feng G."/>
            <person name="Zhang J."/>
            <person name="Zhu H."/>
        </authorList>
    </citation>
    <scope>NUCLEOTIDE SEQUENCE [LARGE SCALE GENOMIC DNA]</scope>
    <source>
        <strain evidence="1 2">JCM 19491</strain>
    </source>
</reference>
<comment type="caution">
    <text evidence="1">The sequence shown here is derived from an EMBL/GenBank/DDBJ whole genome shotgun (WGS) entry which is preliminary data.</text>
</comment>
<keyword evidence="2" id="KW-1185">Reference proteome</keyword>
<dbReference type="InterPro" id="IPR014622">
    <property type="entry name" value="UCP036794_erythomycin"/>
</dbReference>
<dbReference type="InterPro" id="IPR007815">
    <property type="entry name" value="Emycin_Estase"/>
</dbReference>
<organism evidence="1 2">
    <name type="scientific">Hymenobacter wooponensis</name>
    <dbReference type="NCBI Taxonomy" id="1525360"/>
    <lineage>
        <taxon>Bacteria</taxon>
        <taxon>Pseudomonadati</taxon>
        <taxon>Bacteroidota</taxon>
        <taxon>Cytophagia</taxon>
        <taxon>Cytophagales</taxon>
        <taxon>Hymenobacteraceae</taxon>
        <taxon>Hymenobacter</taxon>
    </lineage>
</organism>
<dbReference type="InterPro" id="IPR052036">
    <property type="entry name" value="Hydrolase/PRTase-associated"/>
</dbReference>
<gene>
    <name evidence="1" type="ORF">EU557_05175</name>
</gene>
<name>A0A4Z0MUT8_9BACT</name>
<dbReference type="AlphaFoldDB" id="A0A4Z0MUT8"/>
<dbReference type="EMBL" id="SRKZ01000001">
    <property type="protein sequence ID" value="TGD83414.1"/>
    <property type="molecule type" value="Genomic_DNA"/>
</dbReference>